<dbReference type="EMBL" id="SNXK01000022">
    <property type="protein sequence ID" value="TDP27733.1"/>
    <property type="molecule type" value="Genomic_DNA"/>
</dbReference>
<feature type="compositionally biased region" description="Basic residues" evidence="1">
    <location>
        <begin position="1"/>
        <end position="10"/>
    </location>
</feature>
<feature type="region of interest" description="Disordered" evidence="1">
    <location>
        <begin position="1"/>
        <end position="22"/>
    </location>
</feature>
<dbReference type="AlphaFoldDB" id="A0A4R6NY96"/>
<evidence type="ECO:0000313" key="3">
    <source>
        <dbReference type="Proteomes" id="UP000295087"/>
    </source>
</evidence>
<feature type="compositionally biased region" description="Basic and acidic residues" evidence="1">
    <location>
        <begin position="11"/>
        <end position="21"/>
    </location>
</feature>
<dbReference type="RefSeq" id="WP_133734329.1">
    <property type="nucleotide sequence ID" value="NZ_SNXK01000022.1"/>
</dbReference>
<protein>
    <submittedName>
        <fullName evidence="2">Uncharacterized protein</fullName>
    </submittedName>
</protein>
<evidence type="ECO:0000256" key="1">
    <source>
        <dbReference type="SAM" id="MobiDB-lite"/>
    </source>
</evidence>
<accession>A0A4R6NY96</accession>
<dbReference type="Proteomes" id="UP000295087">
    <property type="component" value="Unassembled WGS sequence"/>
</dbReference>
<feature type="region of interest" description="Disordered" evidence="1">
    <location>
        <begin position="124"/>
        <end position="174"/>
    </location>
</feature>
<proteinExistence type="predicted"/>
<comment type="caution">
    <text evidence="2">The sequence shown here is derived from an EMBL/GenBank/DDBJ whole genome shotgun (WGS) entry which is preliminary data.</text>
</comment>
<evidence type="ECO:0000313" key="2">
    <source>
        <dbReference type="EMBL" id="TDP27733.1"/>
    </source>
</evidence>
<organism evidence="2 3">
    <name type="scientific">Nocardia ignorata</name>
    <dbReference type="NCBI Taxonomy" id="145285"/>
    <lineage>
        <taxon>Bacteria</taxon>
        <taxon>Bacillati</taxon>
        <taxon>Actinomycetota</taxon>
        <taxon>Actinomycetes</taxon>
        <taxon>Mycobacteriales</taxon>
        <taxon>Nocardiaceae</taxon>
        <taxon>Nocardia</taxon>
    </lineage>
</organism>
<keyword evidence="3" id="KW-1185">Reference proteome</keyword>
<gene>
    <name evidence="2" type="ORF">DFR75_1225</name>
</gene>
<name>A0A4R6NY96_NOCIG</name>
<sequence length="174" mass="19409">MPTGKQRRSKRDPESSRRLDEVQNVMKTRREAAKRRETATIDAVQTYLHAAGAIRQRTGIHDQRVGELRKRIEQLEREYEAEVTRWRGRQAGAVAAMRTLGESDDDIGELLELTTKQVRQLISVARASERPANEPDPSGRALRPDPVQEPEPAGAHSQSKAVLNTGEPVGQSLA</sequence>
<reference evidence="2 3" key="1">
    <citation type="submission" date="2019-03" db="EMBL/GenBank/DDBJ databases">
        <title>Genomic Encyclopedia of Type Strains, Phase IV (KMG-IV): sequencing the most valuable type-strain genomes for metagenomic binning, comparative biology and taxonomic classification.</title>
        <authorList>
            <person name="Goeker M."/>
        </authorList>
    </citation>
    <scope>NUCLEOTIDE SEQUENCE [LARGE SCALE GENOMIC DNA]</scope>
    <source>
        <strain evidence="2 3">DSM 44496</strain>
    </source>
</reference>